<evidence type="ECO:0000313" key="11">
    <source>
        <dbReference type="Proteomes" id="UP000674938"/>
    </source>
</evidence>
<dbReference type="Pfam" id="PF00072">
    <property type="entry name" value="Response_reg"/>
    <property type="match status" value="1"/>
</dbReference>
<dbReference type="PROSITE" id="PS50110">
    <property type="entry name" value="RESPONSE_REGULATORY"/>
    <property type="match status" value="1"/>
</dbReference>
<organism evidence="10 11">
    <name type="scientific">Vagococcus allomyrinae</name>
    <dbReference type="NCBI Taxonomy" id="2794353"/>
    <lineage>
        <taxon>Bacteria</taxon>
        <taxon>Bacillati</taxon>
        <taxon>Bacillota</taxon>
        <taxon>Bacilli</taxon>
        <taxon>Lactobacillales</taxon>
        <taxon>Enterococcaceae</taxon>
        <taxon>Vagococcus</taxon>
    </lineage>
</organism>
<dbReference type="Gene3D" id="1.10.10.10">
    <property type="entry name" value="Winged helix-like DNA-binding domain superfamily/Winged helix DNA-binding domain"/>
    <property type="match status" value="1"/>
</dbReference>
<dbReference type="InterPro" id="IPR011006">
    <property type="entry name" value="CheY-like_superfamily"/>
</dbReference>
<dbReference type="GO" id="GO:0032993">
    <property type="term" value="C:protein-DNA complex"/>
    <property type="evidence" value="ECO:0007669"/>
    <property type="project" value="TreeGrafter"/>
</dbReference>
<feature type="modified residue" description="4-aspartylphosphate" evidence="6">
    <location>
        <position position="54"/>
    </location>
</feature>
<dbReference type="InterPro" id="IPR036388">
    <property type="entry name" value="WH-like_DNA-bd_sf"/>
</dbReference>
<keyword evidence="3" id="KW-0805">Transcription regulation</keyword>
<feature type="domain" description="OmpR/PhoB-type" evidence="9">
    <location>
        <begin position="125"/>
        <end position="224"/>
    </location>
</feature>
<dbReference type="Gene3D" id="3.40.50.2300">
    <property type="match status" value="1"/>
</dbReference>
<dbReference type="InterPro" id="IPR001789">
    <property type="entry name" value="Sig_transdc_resp-reg_receiver"/>
</dbReference>
<dbReference type="GO" id="GO:0000976">
    <property type="term" value="F:transcription cis-regulatory region binding"/>
    <property type="evidence" value="ECO:0007669"/>
    <property type="project" value="TreeGrafter"/>
</dbReference>
<keyword evidence="2" id="KW-0902">Two-component regulatory system</keyword>
<feature type="domain" description="Response regulatory" evidence="8">
    <location>
        <begin position="6"/>
        <end position="118"/>
    </location>
</feature>
<sequence length="227" mass="26046">MKTTYKILLVEDDRTLSATLTYNLEQKDWAVTCAYTFQEGMALCHDDYDLFILDVNLPDGNGFSLCREVRKTSDKPVVFLTANDMEADSIQGYDVGADDYITKPFSIAVFLRKIDVLFKRLLPQKNQRYSDGYLDVDLTGMTVSCGGQLVSLSALEFRTLQLFIENRRAVLTRQQLLQTLWDDEGDYVDEHALTMGISRLRKKIEDQDHVYIKTVYGLGYMWVGEKT</sequence>
<dbReference type="RefSeq" id="WP_209525232.1">
    <property type="nucleotide sequence ID" value="NZ_JAEEGA010000002.1"/>
</dbReference>
<dbReference type="GO" id="GO:0005829">
    <property type="term" value="C:cytosol"/>
    <property type="evidence" value="ECO:0007669"/>
    <property type="project" value="TreeGrafter"/>
</dbReference>
<dbReference type="PANTHER" id="PTHR48111">
    <property type="entry name" value="REGULATOR OF RPOS"/>
    <property type="match status" value="1"/>
</dbReference>
<feature type="DNA-binding region" description="OmpR/PhoB-type" evidence="7">
    <location>
        <begin position="125"/>
        <end position="224"/>
    </location>
</feature>
<dbReference type="InterPro" id="IPR001867">
    <property type="entry name" value="OmpR/PhoB-type_DNA-bd"/>
</dbReference>
<dbReference type="SMART" id="SM00448">
    <property type="entry name" value="REC"/>
    <property type="match status" value="1"/>
</dbReference>
<protein>
    <submittedName>
        <fullName evidence="10">Response regulator transcription factor</fullName>
    </submittedName>
</protein>
<keyword evidence="1 6" id="KW-0597">Phosphoprotein</keyword>
<gene>
    <name evidence="10" type="ORF">I6N95_04865</name>
</gene>
<evidence type="ECO:0000256" key="4">
    <source>
        <dbReference type="ARBA" id="ARBA00023125"/>
    </source>
</evidence>
<dbReference type="InterPro" id="IPR039420">
    <property type="entry name" value="WalR-like"/>
</dbReference>
<evidence type="ECO:0000256" key="2">
    <source>
        <dbReference type="ARBA" id="ARBA00023012"/>
    </source>
</evidence>
<evidence type="ECO:0000256" key="3">
    <source>
        <dbReference type="ARBA" id="ARBA00023015"/>
    </source>
</evidence>
<name>A0A940P3H1_9ENTE</name>
<evidence type="ECO:0000256" key="7">
    <source>
        <dbReference type="PROSITE-ProRule" id="PRU01091"/>
    </source>
</evidence>
<evidence type="ECO:0000256" key="1">
    <source>
        <dbReference type="ARBA" id="ARBA00022553"/>
    </source>
</evidence>
<dbReference type="GO" id="GO:0006355">
    <property type="term" value="P:regulation of DNA-templated transcription"/>
    <property type="evidence" value="ECO:0007669"/>
    <property type="project" value="InterPro"/>
</dbReference>
<dbReference type="PROSITE" id="PS51755">
    <property type="entry name" value="OMPR_PHOB"/>
    <property type="match status" value="1"/>
</dbReference>
<keyword evidence="11" id="KW-1185">Reference proteome</keyword>
<evidence type="ECO:0000256" key="5">
    <source>
        <dbReference type="ARBA" id="ARBA00023163"/>
    </source>
</evidence>
<dbReference type="PANTHER" id="PTHR48111:SF40">
    <property type="entry name" value="PHOSPHATE REGULON TRANSCRIPTIONAL REGULATORY PROTEIN PHOB"/>
    <property type="match status" value="1"/>
</dbReference>
<keyword evidence="5" id="KW-0804">Transcription</keyword>
<dbReference type="SUPFAM" id="SSF52172">
    <property type="entry name" value="CheY-like"/>
    <property type="match status" value="1"/>
</dbReference>
<dbReference type="Proteomes" id="UP000674938">
    <property type="component" value="Unassembled WGS sequence"/>
</dbReference>
<evidence type="ECO:0000259" key="9">
    <source>
        <dbReference type="PROSITE" id="PS51755"/>
    </source>
</evidence>
<dbReference type="CDD" id="cd00383">
    <property type="entry name" value="trans_reg_C"/>
    <property type="match status" value="1"/>
</dbReference>
<reference evidence="10" key="1">
    <citation type="submission" date="2020-12" db="EMBL/GenBank/DDBJ databases">
        <title>Vagococcus allomyrinae sp. nov. and Enterococcus lavae sp. nov., isolated from the larvae of Allomyrina dichotoma.</title>
        <authorList>
            <person name="Lee S.D."/>
        </authorList>
    </citation>
    <scope>NUCLEOTIDE SEQUENCE</scope>
    <source>
        <strain evidence="10">BWB3-3</strain>
    </source>
</reference>
<evidence type="ECO:0000256" key="6">
    <source>
        <dbReference type="PROSITE-ProRule" id="PRU00169"/>
    </source>
</evidence>
<comment type="caution">
    <text evidence="10">The sequence shown here is derived from an EMBL/GenBank/DDBJ whole genome shotgun (WGS) entry which is preliminary data.</text>
</comment>
<dbReference type="SMART" id="SM00862">
    <property type="entry name" value="Trans_reg_C"/>
    <property type="match status" value="1"/>
</dbReference>
<evidence type="ECO:0000259" key="8">
    <source>
        <dbReference type="PROSITE" id="PS50110"/>
    </source>
</evidence>
<dbReference type="CDD" id="cd17574">
    <property type="entry name" value="REC_OmpR"/>
    <property type="match status" value="1"/>
</dbReference>
<keyword evidence="4 7" id="KW-0238">DNA-binding</keyword>
<evidence type="ECO:0000313" key="10">
    <source>
        <dbReference type="EMBL" id="MBP1040340.1"/>
    </source>
</evidence>
<dbReference type="EMBL" id="JAEEGA010000002">
    <property type="protein sequence ID" value="MBP1040340.1"/>
    <property type="molecule type" value="Genomic_DNA"/>
</dbReference>
<proteinExistence type="predicted"/>
<accession>A0A940P3H1</accession>
<dbReference type="GO" id="GO:0000156">
    <property type="term" value="F:phosphorelay response regulator activity"/>
    <property type="evidence" value="ECO:0007669"/>
    <property type="project" value="TreeGrafter"/>
</dbReference>
<dbReference type="Pfam" id="PF00486">
    <property type="entry name" value="Trans_reg_C"/>
    <property type="match status" value="1"/>
</dbReference>
<dbReference type="AlphaFoldDB" id="A0A940P3H1"/>